<dbReference type="PRINTS" id="PR00147">
    <property type="entry name" value="DNAPHOTLYASE"/>
</dbReference>
<dbReference type="SUPFAM" id="SSF48173">
    <property type="entry name" value="Cryptochrome/photolyase FAD-binding domain"/>
    <property type="match status" value="1"/>
</dbReference>
<dbReference type="GO" id="GO:0009416">
    <property type="term" value="P:response to light stimulus"/>
    <property type="evidence" value="ECO:0007669"/>
    <property type="project" value="TreeGrafter"/>
</dbReference>
<keyword evidence="2 5" id="KW-0285">Flavoprotein</keyword>
<evidence type="ECO:0000259" key="7">
    <source>
        <dbReference type="PROSITE" id="PS51645"/>
    </source>
</evidence>
<dbReference type="InterPro" id="IPR005101">
    <property type="entry name" value="Cryptochr/Photolyase_FAD-bd"/>
</dbReference>
<proteinExistence type="inferred from homology"/>
<evidence type="ECO:0000256" key="2">
    <source>
        <dbReference type="ARBA" id="ARBA00022630"/>
    </source>
</evidence>
<keyword evidence="4 6" id="KW-0157">Chromophore</keyword>
<dbReference type="InterPro" id="IPR036155">
    <property type="entry name" value="Crypto/Photolyase_N_sf"/>
</dbReference>
<dbReference type="GO" id="GO:0006139">
    <property type="term" value="P:nucleobase-containing compound metabolic process"/>
    <property type="evidence" value="ECO:0007669"/>
    <property type="project" value="UniProtKB-ARBA"/>
</dbReference>
<feature type="binding site" evidence="5">
    <location>
        <position position="267"/>
    </location>
    <ligand>
        <name>FAD</name>
        <dbReference type="ChEBI" id="CHEBI:57692"/>
    </ligand>
</feature>
<evidence type="ECO:0000256" key="3">
    <source>
        <dbReference type="ARBA" id="ARBA00022827"/>
    </source>
</evidence>
<evidence type="ECO:0000256" key="1">
    <source>
        <dbReference type="ARBA" id="ARBA00001932"/>
    </source>
</evidence>
<feature type="binding site" evidence="5">
    <location>
        <position position="217"/>
    </location>
    <ligand>
        <name>FAD</name>
        <dbReference type="ChEBI" id="CHEBI:57692"/>
    </ligand>
</feature>
<dbReference type="InterPro" id="IPR018394">
    <property type="entry name" value="DNA_photolyase_1_CS_C"/>
</dbReference>
<comment type="cofactor">
    <cofactor evidence="1">
        <name>(6R)-5,10-methylene-5,6,7,8-tetrahydrofolate</name>
        <dbReference type="ChEBI" id="CHEBI:15636"/>
    </cofactor>
</comment>
<dbReference type="GO" id="GO:0003904">
    <property type="term" value="F:deoxyribodipyrimidine photo-lyase activity"/>
    <property type="evidence" value="ECO:0007669"/>
    <property type="project" value="TreeGrafter"/>
</dbReference>
<dbReference type="RefSeq" id="WP_105046025.1">
    <property type="nucleotide sequence ID" value="NZ_CP150662.1"/>
</dbReference>
<evidence type="ECO:0000313" key="9">
    <source>
        <dbReference type="Proteomes" id="UP000237608"/>
    </source>
</evidence>
<comment type="cofactor">
    <cofactor evidence="5">
        <name>FAD</name>
        <dbReference type="ChEBI" id="CHEBI:57692"/>
    </cofactor>
    <text evidence="5">Binds 1 FAD per subunit.</text>
</comment>
<dbReference type="GO" id="GO:0006950">
    <property type="term" value="P:response to stress"/>
    <property type="evidence" value="ECO:0007669"/>
    <property type="project" value="UniProtKB-ARBA"/>
</dbReference>
<dbReference type="OrthoDB" id="9772484at2"/>
<dbReference type="PROSITE" id="PS51645">
    <property type="entry name" value="PHR_CRY_ALPHA_BETA"/>
    <property type="match status" value="1"/>
</dbReference>
<dbReference type="Pfam" id="PF00875">
    <property type="entry name" value="DNA_photolyase"/>
    <property type="match status" value="1"/>
</dbReference>
<evidence type="ECO:0000313" key="8">
    <source>
        <dbReference type="EMBL" id="PQJ74882.1"/>
    </source>
</evidence>
<evidence type="ECO:0000256" key="6">
    <source>
        <dbReference type="RuleBase" id="RU004182"/>
    </source>
</evidence>
<name>A0A2S7WCA7_9FLAO</name>
<evidence type="ECO:0000256" key="5">
    <source>
        <dbReference type="PIRSR" id="PIRSR602081-1"/>
    </source>
</evidence>
<dbReference type="GO" id="GO:0071949">
    <property type="term" value="F:FAD binding"/>
    <property type="evidence" value="ECO:0007669"/>
    <property type="project" value="TreeGrafter"/>
</dbReference>
<dbReference type="EMBL" id="MSCL01000001">
    <property type="protein sequence ID" value="PQJ74882.1"/>
    <property type="molecule type" value="Genomic_DNA"/>
</dbReference>
<sequence length="495" mass="58803">MNIKEEISIVWLKRDLRLQDNEAIFNALSSNKRVLFLYVFEKSLLEDPHYHERHWNFIKQSLVDLNQDLAIYNSKVLCVTTEVVTAFNQILNYYSIQSVFSHQETGLLITFNRDKEFKRFCRNYSIEWIENINNGVLRGLLDREDWFAKWEDYMNEPQIFNEFQSEKLLSIDEINQLEKSFLVTDLSTPDHKKFQKGGTKIGWKYANSFFEDRHKDYMFHISKPALSRKSSSRLSPYIAWGNLSIRQVFQKAQTVKTDQNKRHLGAFISRLRWQAHFIQKFEMEHTMENASINKGYHKLKKSISIEYKTAWIEGKTGFPLVDASMRCLNETGYLNFRMRSLLVSFFTHILWQPWQEATHHLSQMFLDFEPGIHFPQLQMQAAETGINNIRIYNPVKNSLDHDEDATFIKEWIPELRNLPLAFIHEPYLMTPLDQQFNNFELGVDYPYPIINAKSARKKASEILWNLRNDPEVIHESTKILLKHTLKDRTRMLRNE</sequence>
<feature type="binding site" evidence="5">
    <location>
        <begin position="231"/>
        <end position="235"/>
    </location>
    <ligand>
        <name>FAD</name>
        <dbReference type="ChEBI" id="CHEBI:57692"/>
    </ligand>
</feature>
<dbReference type="Gene3D" id="3.40.50.620">
    <property type="entry name" value="HUPs"/>
    <property type="match status" value="1"/>
</dbReference>
<dbReference type="Proteomes" id="UP000237608">
    <property type="component" value="Unassembled WGS sequence"/>
</dbReference>
<dbReference type="InterPro" id="IPR036134">
    <property type="entry name" value="Crypto/Photolyase_FAD-like_sf"/>
</dbReference>
<comment type="similarity">
    <text evidence="6">Belongs to the DNA photolyase family.</text>
</comment>
<dbReference type="GO" id="GO:0003677">
    <property type="term" value="F:DNA binding"/>
    <property type="evidence" value="ECO:0007669"/>
    <property type="project" value="TreeGrafter"/>
</dbReference>
<dbReference type="AlphaFoldDB" id="A0A2S7WCA7"/>
<dbReference type="InterPro" id="IPR002081">
    <property type="entry name" value="Cryptochrome/DNA_photolyase_1"/>
</dbReference>
<feature type="domain" description="Photolyase/cryptochrome alpha/beta" evidence="7">
    <location>
        <begin position="6"/>
        <end position="136"/>
    </location>
</feature>
<organism evidence="8 9">
    <name type="scientific">Polaribacter gangjinensis</name>
    <dbReference type="NCBI Taxonomy" id="574710"/>
    <lineage>
        <taxon>Bacteria</taxon>
        <taxon>Pseudomonadati</taxon>
        <taxon>Bacteroidota</taxon>
        <taxon>Flavobacteriia</taxon>
        <taxon>Flavobacteriales</taxon>
        <taxon>Flavobacteriaceae</taxon>
    </lineage>
</organism>
<dbReference type="PROSITE" id="PS00394">
    <property type="entry name" value="DNA_PHOTOLYASES_1_1"/>
    <property type="match status" value="1"/>
</dbReference>
<dbReference type="InterPro" id="IPR006050">
    <property type="entry name" value="DNA_photolyase_N"/>
</dbReference>
<accession>A0A2S7WCA7</accession>
<keyword evidence="9" id="KW-1185">Reference proteome</keyword>
<dbReference type="InterPro" id="IPR014729">
    <property type="entry name" value="Rossmann-like_a/b/a_fold"/>
</dbReference>
<evidence type="ECO:0000256" key="4">
    <source>
        <dbReference type="ARBA" id="ARBA00022991"/>
    </source>
</evidence>
<dbReference type="PANTHER" id="PTHR11455">
    <property type="entry name" value="CRYPTOCHROME"/>
    <property type="match status" value="1"/>
</dbReference>
<dbReference type="PANTHER" id="PTHR11455:SF9">
    <property type="entry name" value="CRYPTOCHROME CIRCADIAN CLOCK 5 ISOFORM X1"/>
    <property type="match status" value="1"/>
</dbReference>
<gene>
    <name evidence="8" type="ORF">BTO13_06310</name>
</gene>
<dbReference type="Pfam" id="PF03441">
    <property type="entry name" value="FAD_binding_7"/>
    <property type="match status" value="1"/>
</dbReference>
<comment type="caution">
    <text evidence="8">The sequence shown here is derived from an EMBL/GenBank/DDBJ whole genome shotgun (WGS) entry which is preliminary data.</text>
</comment>
<dbReference type="Gene3D" id="1.10.579.10">
    <property type="entry name" value="DNA Cyclobutane Dipyrimidine Photolyase, subunit A, domain 3"/>
    <property type="match status" value="1"/>
</dbReference>
<keyword evidence="3 5" id="KW-0274">FAD</keyword>
<reference evidence="8 9" key="1">
    <citation type="submission" date="2016-12" db="EMBL/GenBank/DDBJ databases">
        <title>Trade-off between light-utilization and light-protection in marine flavobacteria.</title>
        <authorList>
            <person name="Kumagai Y."/>
            <person name="Yoshizawa S."/>
            <person name="Kogure K."/>
            <person name="Iwasaki W."/>
        </authorList>
    </citation>
    <scope>NUCLEOTIDE SEQUENCE [LARGE SCALE GENOMIC DNA]</scope>
    <source>
        <strain evidence="8 9">KCTC 22729</strain>
    </source>
</reference>
<dbReference type="Gene3D" id="1.25.40.80">
    <property type="match status" value="1"/>
</dbReference>
<keyword evidence="8" id="KW-0456">Lyase</keyword>
<protein>
    <submittedName>
        <fullName evidence="8">Deoxyribodipyrimidine photolyase</fullName>
    </submittedName>
</protein>
<dbReference type="SUPFAM" id="SSF52425">
    <property type="entry name" value="Cryptochrome/photolyase, N-terminal domain"/>
    <property type="match status" value="1"/>
</dbReference>